<dbReference type="Gene3D" id="1.10.10.10">
    <property type="entry name" value="Winged helix-like DNA-binding domain superfamily/Winged helix DNA-binding domain"/>
    <property type="match status" value="1"/>
</dbReference>
<dbReference type="KEGG" id="dpd:Deipe_1674"/>
<dbReference type="SUPFAM" id="SSF46785">
    <property type="entry name" value="Winged helix' DNA-binding domain"/>
    <property type="match status" value="2"/>
</dbReference>
<dbReference type="Gene3D" id="3.30.565.60">
    <property type="match status" value="1"/>
</dbReference>
<dbReference type="OrthoDB" id="9807907at2"/>
<dbReference type="RefSeq" id="WP_015235512.1">
    <property type="nucleotide sequence ID" value="NC_019793.1"/>
</dbReference>
<dbReference type="InterPro" id="IPR038475">
    <property type="entry name" value="RecG_C_sf"/>
</dbReference>
<dbReference type="InterPro" id="IPR007421">
    <property type="entry name" value="Schlafen_AlbA_2_dom"/>
</dbReference>
<organism evidence="2 3">
    <name type="scientific">Deinococcus peraridilitoris (strain DSM 19664 / LMG 22246 / CIP 109416 / KR-200)</name>
    <dbReference type="NCBI Taxonomy" id="937777"/>
    <lineage>
        <taxon>Bacteria</taxon>
        <taxon>Thermotogati</taxon>
        <taxon>Deinococcota</taxon>
        <taxon>Deinococci</taxon>
        <taxon>Deinococcales</taxon>
        <taxon>Deinococcaceae</taxon>
        <taxon>Deinococcus</taxon>
    </lineage>
</organism>
<gene>
    <name evidence="2" type="ordered locus">Deipe_1674</name>
</gene>
<dbReference type="eggNOG" id="COG2865">
    <property type="taxonomic scope" value="Bacteria"/>
</dbReference>
<dbReference type="Gene3D" id="3.30.950.30">
    <property type="entry name" value="Schlafen, AAA domain"/>
    <property type="match status" value="1"/>
</dbReference>
<sequence length="595" mass="66644">MRTRAEILELLHELNVVIADDLEDQTLDFKEHPGSAKELLRMVCEHVVCFANAKGGTLVVGVKDKLSAPNRAQAIRGLPPEFDLDDVSQLQRSVFDSTDPHLTPEMELLDVPEGRLLLIHVAAGENPPYTSTQAPTKRRVGKNCLPLTGSMMRDLITQAEAADFSARLISDALPADLVSSAEMERLRSFGRQNRAPAELMVQGDLELLSSLRLVRDGYLTYAGLLLVGRQEMLARYISTHEWRYLKMRSDTDIEITQGNNAPILAALERIETYLSAANPVTTFVQGFQHAEFKTYPDIAIREAVLNAFVHRDYAIPNLTIVRMLPYKLEVENAGGFMSDITPENILHHPPVHRNRLLADALNGLNLVNRNNLGVKRMYKSMLEQGKEPPLYTATPQSVRVSFHAQELDRGFLQLMNWLGEQSSRLQELISADMLLVLHYLRRYREADLATLAVACQLSPGDTRHLLSFLEEGGAVEHAGYGKGLFYRLSRLAMDQLGDSLRYDRNARLEKEAVKTRVLSLLKERPLTNREVREISDLDREGVKRLMEELREEGLVRVGGRGAGAKWYGTGASKVTSLFGAHFPETGDDLSADVEE</sequence>
<dbReference type="InterPro" id="IPR036390">
    <property type="entry name" value="WH_DNA-bd_sf"/>
</dbReference>
<evidence type="ECO:0000259" key="1">
    <source>
        <dbReference type="Pfam" id="PF04326"/>
    </source>
</evidence>
<name>L0A174_DEIPD</name>
<evidence type="ECO:0000313" key="3">
    <source>
        <dbReference type="Proteomes" id="UP000010467"/>
    </source>
</evidence>
<dbReference type="InterPro" id="IPR038461">
    <property type="entry name" value="Schlafen_AlbA_2_dom_sf"/>
</dbReference>
<dbReference type="HOGENOM" id="CLU_024970_7_1_0"/>
<keyword evidence="3" id="KW-1185">Reference proteome</keyword>
<dbReference type="PANTHER" id="PTHR30595:SF6">
    <property type="entry name" value="SCHLAFEN ALBA-2 DOMAIN-CONTAINING PROTEIN"/>
    <property type="match status" value="1"/>
</dbReference>
<reference evidence="3" key="1">
    <citation type="submission" date="2012-03" db="EMBL/GenBank/DDBJ databases">
        <title>Complete sequence of chromosome of Deinococcus peraridilitoris DSM 19664.</title>
        <authorList>
            <person name="Lucas S."/>
            <person name="Copeland A."/>
            <person name="Lapidus A."/>
            <person name="Glavina del Rio T."/>
            <person name="Dalin E."/>
            <person name="Tice H."/>
            <person name="Bruce D."/>
            <person name="Goodwin L."/>
            <person name="Pitluck S."/>
            <person name="Peters L."/>
            <person name="Mikhailova N."/>
            <person name="Lu M."/>
            <person name="Kyrpides N."/>
            <person name="Mavromatis K."/>
            <person name="Ivanova N."/>
            <person name="Brettin T."/>
            <person name="Detter J.C."/>
            <person name="Han C."/>
            <person name="Larimer F."/>
            <person name="Land M."/>
            <person name="Hauser L."/>
            <person name="Markowitz V."/>
            <person name="Cheng J.-F."/>
            <person name="Hugenholtz P."/>
            <person name="Woyke T."/>
            <person name="Wu D."/>
            <person name="Pukall R."/>
            <person name="Steenblock K."/>
            <person name="Brambilla E."/>
            <person name="Klenk H.-P."/>
            <person name="Eisen J.A."/>
        </authorList>
    </citation>
    <scope>NUCLEOTIDE SEQUENCE [LARGE SCALE GENOMIC DNA]</scope>
    <source>
        <strain evidence="3">DSM 19664 / LMG 22246 / CIP 109416 / KR-200</strain>
    </source>
</reference>
<dbReference type="Proteomes" id="UP000010467">
    <property type="component" value="Chromosome"/>
</dbReference>
<evidence type="ECO:0000313" key="2">
    <source>
        <dbReference type="EMBL" id="AFZ67204.1"/>
    </source>
</evidence>
<dbReference type="Pfam" id="PF13749">
    <property type="entry name" value="HATPase_c_4"/>
    <property type="match status" value="1"/>
</dbReference>
<feature type="domain" description="Schlafen AlbA-2" evidence="1">
    <location>
        <begin position="23"/>
        <end position="143"/>
    </location>
</feature>
<protein>
    <submittedName>
        <fullName evidence="2">Putative transcriptional regulator with HTH domain protein</fullName>
    </submittedName>
</protein>
<dbReference type="STRING" id="937777.Deipe_1674"/>
<dbReference type="PANTHER" id="PTHR30595">
    <property type="entry name" value="GLPR-RELATED TRANSCRIPTIONAL REPRESSOR"/>
    <property type="match status" value="1"/>
</dbReference>
<accession>L0A174</accession>
<dbReference type="PATRIC" id="fig|937777.3.peg.1673"/>
<dbReference type="EMBL" id="CP003382">
    <property type="protein sequence ID" value="AFZ67204.1"/>
    <property type="molecule type" value="Genomic_DNA"/>
</dbReference>
<proteinExistence type="predicted"/>
<dbReference type="Pfam" id="PF04326">
    <property type="entry name" value="SLFN_AlbA_2"/>
    <property type="match status" value="1"/>
</dbReference>
<dbReference type="AlphaFoldDB" id="L0A174"/>
<dbReference type="InterPro" id="IPR036388">
    <property type="entry name" value="WH-like_DNA-bd_sf"/>
</dbReference>